<dbReference type="InterPro" id="IPR011042">
    <property type="entry name" value="6-blade_b-propeller_TolB-like"/>
</dbReference>
<evidence type="ECO:0000313" key="2">
    <source>
        <dbReference type="EMBL" id="AKS43317.1"/>
    </source>
</evidence>
<dbReference type="PANTHER" id="PTHR19328">
    <property type="entry name" value="HEDGEHOG-INTERACTING PROTEIN"/>
    <property type="match status" value="1"/>
</dbReference>
<dbReference type="AlphaFoldDB" id="A0A0K0Y0A3"/>
<dbReference type="InterPro" id="IPR011041">
    <property type="entry name" value="Quinoprot_gluc/sorb_DH_b-prop"/>
</dbReference>
<dbReference type="SUPFAM" id="SSF50952">
    <property type="entry name" value="Soluble quinoprotein glucose dehydrogenase"/>
    <property type="match status" value="1"/>
</dbReference>
<sequence length="437" mass="46369">MSPKQLIALLALSLPALGLAQIPGDITLDTAFGGASFPGPVAIRHAGDGSDRKFVVQLNGQIRIVDASDNVLATPFLNVDSLTFTNGERGLLGLAFHPNYASNGLIYINHSADNIAGVPDGDTVIAEYQVSAGDPNVIDPASRRQILVVAQDFSNHNGGDLHFGPDGYLYIGMGDGGSGNDPCNRGQTLDPATTPPAGPGCRTGENPWLLGKMIRIDVDNTTPAGANNLCAANPDGSAEYAIPADNPFVGQANRCGEVWSYGLRNPFRFSFDRDTGDMWIADVGQNNWEEVDFEPAGTPGGRNYGWKICEGTYVRGSQSTTCTLPGHTPPVLEYNHNAGECSITGGYRYRGPVTSMQGYYVYADFCSSRVWFASETGPGTFTSELFGQAFSNPIGFGEDEAGNLYVGVSSTGQILVFNGDTPPGDPIFQDRFEDGAP</sequence>
<dbReference type="OrthoDB" id="338827at2"/>
<dbReference type="EMBL" id="CP012154">
    <property type="protein sequence ID" value="AKS43317.1"/>
    <property type="molecule type" value="Genomic_DNA"/>
</dbReference>
<evidence type="ECO:0000259" key="1">
    <source>
        <dbReference type="Pfam" id="PF07995"/>
    </source>
</evidence>
<dbReference type="Proteomes" id="UP000066624">
    <property type="component" value="Chromosome"/>
</dbReference>
<dbReference type="Pfam" id="PF07995">
    <property type="entry name" value="GSDH"/>
    <property type="match status" value="1"/>
</dbReference>
<gene>
    <name evidence="2" type="ORF">WM2015_2964</name>
</gene>
<dbReference type="STRING" id="1579979.WM2015_2964"/>
<reference evidence="2 3" key="1">
    <citation type="submission" date="2015-07" db="EMBL/GenBank/DDBJ databases">
        <authorList>
            <person name="Noorani M."/>
        </authorList>
    </citation>
    <scope>NUCLEOTIDE SEQUENCE [LARGE SCALE GENOMIC DNA]</scope>
    <source>
        <strain evidence="2 3">KCTC 42284</strain>
    </source>
</reference>
<evidence type="ECO:0000313" key="3">
    <source>
        <dbReference type="Proteomes" id="UP000066624"/>
    </source>
</evidence>
<organism evidence="2 3">
    <name type="scientific">Wenzhouxiangella marina</name>
    <dbReference type="NCBI Taxonomy" id="1579979"/>
    <lineage>
        <taxon>Bacteria</taxon>
        <taxon>Pseudomonadati</taxon>
        <taxon>Pseudomonadota</taxon>
        <taxon>Gammaproteobacteria</taxon>
        <taxon>Chromatiales</taxon>
        <taxon>Wenzhouxiangellaceae</taxon>
        <taxon>Wenzhouxiangella</taxon>
    </lineage>
</organism>
<dbReference type="Gene3D" id="2.120.10.30">
    <property type="entry name" value="TolB, C-terminal domain"/>
    <property type="match status" value="1"/>
</dbReference>
<accession>A0A0K0Y0A3</accession>
<dbReference type="PANTHER" id="PTHR19328:SF75">
    <property type="entry name" value="ALDOSE SUGAR DEHYDROGENASE YLII"/>
    <property type="match status" value="1"/>
</dbReference>
<protein>
    <submittedName>
        <fullName evidence="2">Glucose/sorbosone dehydrogenase-like protein</fullName>
    </submittedName>
</protein>
<name>A0A0K0Y0A3_9GAMM</name>
<dbReference type="InterPro" id="IPR012938">
    <property type="entry name" value="Glc/Sorbosone_DH"/>
</dbReference>
<feature type="domain" description="Glucose/Sorbosone dehydrogenase" evidence="1">
    <location>
        <begin position="40"/>
        <end position="349"/>
    </location>
</feature>
<proteinExistence type="predicted"/>
<dbReference type="PATRIC" id="fig|1579979.3.peg.3033"/>
<dbReference type="RefSeq" id="WP_049726812.1">
    <property type="nucleotide sequence ID" value="NZ_CP012154.1"/>
</dbReference>
<keyword evidence="3" id="KW-1185">Reference proteome</keyword>
<dbReference type="KEGG" id="wma:WM2015_2964"/>